<evidence type="ECO:0000313" key="10">
    <source>
        <dbReference type="Proteomes" id="UP000178742"/>
    </source>
</evidence>
<dbReference type="PANTHER" id="PTHR33991">
    <property type="entry name" value="DNA REPAIR PROTEIN RECO"/>
    <property type="match status" value="1"/>
</dbReference>
<dbReference type="Proteomes" id="UP000178742">
    <property type="component" value="Unassembled WGS sequence"/>
</dbReference>
<dbReference type="Pfam" id="PF02565">
    <property type="entry name" value="RecO_C"/>
    <property type="match status" value="1"/>
</dbReference>
<dbReference type="InterPro" id="IPR022572">
    <property type="entry name" value="DNA_rep/recomb_RecO_N"/>
</dbReference>
<feature type="domain" description="DNA replication/recombination mediator RecO N-terminal" evidence="8">
    <location>
        <begin position="2"/>
        <end position="74"/>
    </location>
</feature>
<evidence type="ECO:0000256" key="7">
    <source>
        <dbReference type="HAMAP-Rule" id="MF_00201"/>
    </source>
</evidence>
<dbReference type="SUPFAM" id="SSF57863">
    <property type="entry name" value="ArfGap/RecO-like zinc finger"/>
    <property type="match status" value="1"/>
</dbReference>
<sequence length="244" mass="28167">MEAIVLTRRSIKEWDEVISFYSKDFGKVELGARGTKKIVSKNSPFLEAFCCVEVGVVLGKDRPSITSVQAIEYFSNIRKDFQKSWQASFVVKWLEMVLKPLEKNIQIYNTLLSWLHFLDKVPETKDVLLDAILFKMVSIFGFEPSLHNCVLCGRELDEEKIYFSYSSGGIICHRDKLESRDENALSIDLPTLLALRYILNRSWREIMAFTTDELSAATHKIIYPYVVYTVEKECVDWNKKPSGI</sequence>
<comment type="similarity">
    <text evidence="1 7">Belongs to the RecO family.</text>
</comment>
<gene>
    <name evidence="7" type="primary">recO</name>
    <name evidence="9" type="ORF">A3B90_02970</name>
</gene>
<name>A0A1F6M2R9_9BACT</name>
<dbReference type="GO" id="GO:0006310">
    <property type="term" value="P:DNA recombination"/>
    <property type="evidence" value="ECO:0007669"/>
    <property type="project" value="UniProtKB-UniRule"/>
</dbReference>
<dbReference type="STRING" id="1798676.A3B90_02970"/>
<dbReference type="InterPro" id="IPR037278">
    <property type="entry name" value="ARFGAP/RecO"/>
</dbReference>
<evidence type="ECO:0000256" key="4">
    <source>
        <dbReference type="ARBA" id="ARBA00023172"/>
    </source>
</evidence>
<accession>A0A1F6M2R9</accession>
<keyword evidence="4 7" id="KW-0233">DNA recombination</keyword>
<evidence type="ECO:0000256" key="2">
    <source>
        <dbReference type="ARBA" id="ARBA00021310"/>
    </source>
</evidence>
<dbReference type="NCBIfam" id="TIGR00613">
    <property type="entry name" value="reco"/>
    <property type="match status" value="1"/>
</dbReference>
<dbReference type="HAMAP" id="MF_00201">
    <property type="entry name" value="RecO"/>
    <property type="match status" value="1"/>
</dbReference>
<dbReference type="GO" id="GO:0006302">
    <property type="term" value="P:double-strand break repair"/>
    <property type="evidence" value="ECO:0007669"/>
    <property type="project" value="TreeGrafter"/>
</dbReference>
<dbReference type="PANTHER" id="PTHR33991:SF1">
    <property type="entry name" value="DNA REPAIR PROTEIN RECO"/>
    <property type="match status" value="1"/>
</dbReference>
<comment type="caution">
    <text evidence="9">The sequence shown here is derived from an EMBL/GenBank/DDBJ whole genome shotgun (WGS) entry which is preliminary data.</text>
</comment>
<evidence type="ECO:0000256" key="5">
    <source>
        <dbReference type="ARBA" id="ARBA00023204"/>
    </source>
</evidence>
<dbReference type="InterPro" id="IPR012340">
    <property type="entry name" value="NA-bd_OB-fold"/>
</dbReference>
<protein>
    <recommendedName>
        <fullName evidence="2 7">DNA repair protein RecO</fullName>
    </recommendedName>
    <alternativeName>
        <fullName evidence="6 7">Recombination protein O</fullName>
    </alternativeName>
</protein>
<evidence type="ECO:0000256" key="6">
    <source>
        <dbReference type="ARBA" id="ARBA00033409"/>
    </source>
</evidence>
<evidence type="ECO:0000259" key="8">
    <source>
        <dbReference type="Pfam" id="PF11967"/>
    </source>
</evidence>
<evidence type="ECO:0000256" key="3">
    <source>
        <dbReference type="ARBA" id="ARBA00022763"/>
    </source>
</evidence>
<keyword evidence="3 7" id="KW-0227">DNA damage</keyword>
<evidence type="ECO:0000256" key="1">
    <source>
        <dbReference type="ARBA" id="ARBA00007452"/>
    </source>
</evidence>
<reference evidence="9 10" key="1">
    <citation type="journal article" date="2016" name="Nat. Commun.">
        <title>Thousands of microbial genomes shed light on interconnected biogeochemical processes in an aquifer system.</title>
        <authorList>
            <person name="Anantharaman K."/>
            <person name="Brown C.T."/>
            <person name="Hug L.A."/>
            <person name="Sharon I."/>
            <person name="Castelle C.J."/>
            <person name="Probst A.J."/>
            <person name="Thomas B.C."/>
            <person name="Singh A."/>
            <person name="Wilkins M.J."/>
            <person name="Karaoz U."/>
            <person name="Brodie E.L."/>
            <person name="Williams K.H."/>
            <person name="Hubbard S.S."/>
            <person name="Banfield J.F."/>
        </authorList>
    </citation>
    <scope>NUCLEOTIDE SEQUENCE [LARGE SCALE GENOMIC DNA]</scope>
</reference>
<organism evidence="9 10">
    <name type="scientific">Candidatus Magasanikbacteria bacterium RIFCSPHIGHO2_02_FULL_41_13</name>
    <dbReference type="NCBI Taxonomy" id="1798676"/>
    <lineage>
        <taxon>Bacteria</taxon>
        <taxon>Candidatus Magasanikiibacteriota</taxon>
    </lineage>
</organism>
<dbReference type="InterPro" id="IPR003717">
    <property type="entry name" value="RecO"/>
</dbReference>
<dbReference type="SUPFAM" id="SSF50249">
    <property type="entry name" value="Nucleic acid-binding proteins"/>
    <property type="match status" value="1"/>
</dbReference>
<dbReference type="GO" id="GO:0043590">
    <property type="term" value="C:bacterial nucleoid"/>
    <property type="evidence" value="ECO:0007669"/>
    <property type="project" value="TreeGrafter"/>
</dbReference>
<comment type="function">
    <text evidence="7">Involved in DNA repair and RecF pathway recombination.</text>
</comment>
<dbReference type="Gene3D" id="2.40.50.140">
    <property type="entry name" value="Nucleic acid-binding proteins"/>
    <property type="match status" value="1"/>
</dbReference>
<evidence type="ECO:0000313" key="9">
    <source>
        <dbReference type="EMBL" id="OGH65951.1"/>
    </source>
</evidence>
<dbReference type="Pfam" id="PF11967">
    <property type="entry name" value="RecO_N"/>
    <property type="match status" value="1"/>
</dbReference>
<dbReference type="Gene3D" id="1.20.1440.120">
    <property type="entry name" value="Recombination protein O, C-terminal domain"/>
    <property type="match status" value="1"/>
</dbReference>
<keyword evidence="5 7" id="KW-0234">DNA repair</keyword>
<dbReference type="EMBL" id="MFPX01000026">
    <property type="protein sequence ID" value="OGH65951.1"/>
    <property type="molecule type" value="Genomic_DNA"/>
</dbReference>
<dbReference type="AlphaFoldDB" id="A0A1F6M2R9"/>
<proteinExistence type="inferred from homology"/>
<dbReference type="InterPro" id="IPR042242">
    <property type="entry name" value="RecO_C"/>
</dbReference>